<dbReference type="InterPro" id="IPR018977">
    <property type="entry name" value="NurA_domain"/>
</dbReference>
<dbReference type="RefSeq" id="WP_143850322.1">
    <property type="nucleotide sequence ID" value="NZ_VLXZ01000015.1"/>
</dbReference>
<protein>
    <submittedName>
        <fullName evidence="2">DNA double-strand break repair nuclease NurA</fullName>
    </submittedName>
</protein>
<proteinExistence type="predicted"/>
<dbReference type="Proteomes" id="UP000318521">
    <property type="component" value="Unassembled WGS sequence"/>
</dbReference>
<evidence type="ECO:0000313" key="2">
    <source>
        <dbReference type="EMBL" id="TSB45080.1"/>
    </source>
</evidence>
<comment type="caution">
    <text evidence="2">The sequence shown here is derived from an EMBL/GenBank/DDBJ whole genome shotgun (WGS) entry which is preliminary data.</text>
</comment>
<dbReference type="Pfam" id="PF09376">
    <property type="entry name" value="NurA"/>
    <property type="match status" value="1"/>
</dbReference>
<keyword evidence="3" id="KW-1185">Reference proteome</keyword>
<dbReference type="EMBL" id="VLXZ01000015">
    <property type="protein sequence ID" value="TSB45080.1"/>
    <property type="molecule type" value="Genomic_DNA"/>
</dbReference>
<accession>A0A553ZUB6</accession>
<evidence type="ECO:0000259" key="1">
    <source>
        <dbReference type="SMART" id="SM00933"/>
    </source>
</evidence>
<gene>
    <name evidence="2" type="ORF">FN960_18340</name>
</gene>
<dbReference type="OrthoDB" id="2986419at2"/>
<sequence length="318" mass="37148">MDIEHKIVEKLINVGEKLRNQYQKPGSNNDIIRQKLGTSLAVFRQMQQLSKEKLAELLDNKEIAGVDGSVNQTKSEPPHVIYFFQSLAKTTTGHEIRKSDVYVPLLDDMDKEDEKQPINWRSHLLAKLELQAALQLIEERELAYLLMDGALYHYRIDAEEDWERLRQAALDRDVLLIGVSEEITTENLVKLHAFSDYADRAYNYDRDLLFGVLKQGESIYIEEIQHKAGLQSVWARFGSDPQITGFDMLEEQAYRREEISDLLYTITPKDGRGIPLWLDYVDREIRISDKLVDGLIEQYLDAETRHRYFTKKRNQRPY</sequence>
<feature type="domain" description="NurA" evidence="1">
    <location>
        <begin position="61"/>
        <end position="287"/>
    </location>
</feature>
<dbReference type="AlphaFoldDB" id="A0A553ZUB6"/>
<evidence type="ECO:0000313" key="3">
    <source>
        <dbReference type="Proteomes" id="UP000318521"/>
    </source>
</evidence>
<reference evidence="2 3" key="1">
    <citation type="submission" date="2019-07" db="EMBL/GenBank/DDBJ databases">
        <authorList>
            <person name="Park Y.J."/>
            <person name="Jeong S.E."/>
            <person name="Jung H.S."/>
        </authorList>
    </citation>
    <scope>NUCLEOTIDE SEQUENCE [LARGE SCALE GENOMIC DNA]</scope>
    <source>
        <strain evidence="3">P16(2019)</strain>
    </source>
</reference>
<dbReference type="SMART" id="SM00933">
    <property type="entry name" value="NurA"/>
    <property type="match status" value="1"/>
</dbReference>
<name>A0A553ZUB6_9BACI</name>
<organism evidence="2 3">
    <name type="scientific">Alkalicoccobacillus porphyridii</name>
    <dbReference type="NCBI Taxonomy" id="2597270"/>
    <lineage>
        <taxon>Bacteria</taxon>
        <taxon>Bacillati</taxon>
        <taxon>Bacillota</taxon>
        <taxon>Bacilli</taxon>
        <taxon>Bacillales</taxon>
        <taxon>Bacillaceae</taxon>
        <taxon>Alkalicoccobacillus</taxon>
    </lineage>
</organism>